<reference evidence="3" key="1">
    <citation type="submission" date="2019-02" db="EMBL/GenBank/DDBJ databases">
        <title>Genomic characterization of isolates from hospital effluents in KZN, South Africa.</title>
        <authorList>
            <person name="Ntshobeni N."/>
            <person name="Allam M."/>
            <person name="Ismail A."/>
            <person name="Amoako D."/>
            <person name="Essack S."/>
            <person name="Chenia H."/>
        </authorList>
    </citation>
    <scope>NUCLEOTIDE SEQUENCE</scope>
    <source>
        <strain evidence="3">AFE97_S1</strain>
    </source>
</reference>
<accession>A0AAP2K1W6</accession>
<dbReference type="RefSeq" id="WP_131680990.1">
    <property type="nucleotide sequence ID" value="NZ_SHCZ01000029.1"/>
</dbReference>
<evidence type="ECO:0000313" key="4">
    <source>
        <dbReference type="Proteomes" id="UP000824410"/>
    </source>
</evidence>
<comment type="caution">
    <text evidence="3">The sequence shown here is derived from an EMBL/GenBank/DDBJ whole genome shotgun (WGS) entry which is preliminary data.</text>
</comment>
<name>A0AAP2K1W6_PRORE</name>
<proteinExistence type="predicted"/>
<dbReference type="EMBL" id="SHDO01000034">
    <property type="protein sequence ID" value="MBX6982738.1"/>
    <property type="molecule type" value="Genomic_DNA"/>
</dbReference>
<gene>
    <name evidence="3" type="ORF">EX242_21085</name>
</gene>
<protein>
    <submittedName>
        <fullName evidence="3">RES domain-containing protein</fullName>
    </submittedName>
</protein>
<dbReference type="AlphaFoldDB" id="A0AAP2K1W6"/>
<sequence length="403" mass="46941">MQDDGDLIESYNHVCAECFGNQGIINLINDEEELKAEQKCDYCKKNNRKVVLLDLVLAHILGSIYFCYANPEEVAYRDKGEFITEKNLSTAEVLYELGLKCNNNKLFEDICSHIRNDYWCESQPYLSEKHEVLLYSWDSFSNHIKNKSRFVFFEQDTEPFDDQYFPPALILNYIGSAIKELSLFKTLQKDEPIYRCRHLCIDNKKYWNAKDLGTPLPKYTLGNPNRMNPQGIPMFYGSPQKLTAIKEIIDSCNTSDESKEFVTGIFYSTKELRLVDLTQSLDEIDYFDHSNQHLITSKLFLRKFIEIINKPITRSEPNLVYIEYIPTQVVTEYFKIILTDNNGHHMNGFQYKSSKDGEPCIVLFVTQDECDDDSNITNKTVLALKKIERDSNNDIKKRLDDGW</sequence>
<dbReference type="InterPro" id="IPR041206">
    <property type="entry name" value="HEPN/RES_NTD1"/>
</dbReference>
<organism evidence="3 4">
    <name type="scientific">Providencia rettgeri</name>
    <dbReference type="NCBI Taxonomy" id="587"/>
    <lineage>
        <taxon>Bacteria</taxon>
        <taxon>Pseudomonadati</taxon>
        <taxon>Pseudomonadota</taxon>
        <taxon>Gammaproteobacteria</taxon>
        <taxon>Enterobacterales</taxon>
        <taxon>Morganellaceae</taxon>
        <taxon>Providencia</taxon>
    </lineage>
</organism>
<evidence type="ECO:0000259" key="1">
    <source>
        <dbReference type="Pfam" id="PF08808"/>
    </source>
</evidence>
<evidence type="ECO:0000259" key="2">
    <source>
        <dbReference type="Pfam" id="PF18870"/>
    </source>
</evidence>
<feature type="domain" description="RES" evidence="1">
    <location>
        <begin position="218"/>
        <end position="373"/>
    </location>
</feature>
<dbReference type="Proteomes" id="UP000824410">
    <property type="component" value="Unassembled WGS sequence"/>
</dbReference>
<dbReference type="Pfam" id="PF08808">
    <property type="entry name" value="RES"/>
    <property type="match status" value="1"/>
</dbReference>
<dbReference type="Pfam" id="PF18870">
    <property type="entry name" value="HEPN_RES_NTD1"/>
    <property type="match status" value="1"/>
</dbReference>
<evidence type="ECO:0000313" key="3">
    <source>
        <dbReference type="EMBL" id="MBX6982738.1"/>
    </source>
</evidence>
<dbReference type="InterPro" id="IPR014914">
    <property type="entry name" value="RES_dom"/>
</dbReference>
<feature type="domain" description="HEPN/RES N-terminal" evidence="2">
    <location>
        <begin position="36"/>
        <end position="157"/>
    </location>
</feature>